<dbReference type="Proteomes" id="UP000887013">
    <property type="component" value="Unassembled WGS sequence"/>
</dbReference>
<evidence type="ECO:0000313" key="1">
    <source>
        <dbReference type="EMBL" id="GFT32212.1"/>
    </source>
</evidence>
<evidence type="ECO:0000313" key="2">
    <source>
        <dbReference type="Proteomes" id="UP000887013"/>
    </source>
</evidence>
<dbReference type="EMBL" id="BMAW01013121">
    <property type="protein sequence ID" value="GFT32212.1"/>
    <property type="molecule type" value="Genomic_DNA"/>
</dbReference>
<dbReference type="AlphaFoldDB" id="A0A8X6NU22"/>
<proteinExistence type="predicted"/>
<keyword evidence="2" id="KW-1185">Reference proteome</keyword>
<organism evidence="1 2">
    <name type="scientific">Nephila pilipes</name>
    <name type="common">Giant wood spider</name>
    <name type="synonym">Nephila maculata</name>
    <dbReference type="NCBI Taxonomy" id="299642"/>
    <lineage>
        <taxon>Eukaryota</taxon>
        <taxon>Metazoa</taxon>
        <taxon>Ecdysozoa</taxon>
        <taxon>Arthropoda</taxon>
        <taxon>Chelicerata</taxon>
        <taxon>Arachnida</taxon>
        <taxon>Araneae</taxon>
        <taxon>Araneomorphae</taxon>
        <taxon>Entelegynae</taxon>
        <taxon>Araneoidea</taxon>
        <taxon>Nephilidae</taxon>
        <taxon>Nephila</taxon>
    </lineage>
</organism>
<sequence>MEDNFVKAGKLTRERQSCAEDVVAKQLGDGAEKLVWMEKGSPGDTAGKRVERLGLGSRKVLEAKDWNSKREVFLVFLLALKGGVLPDYHKMNC</sequence>
<name>A0A8X6NU22_NEPPI</name>
<accession>A0A8X6NU22</accession>
<protein>
    <submittedName>
        <fullName evidence="1">Uncharacterized protein</fullName>
    </submittedName>
</protein>
<comment type="caution">
    <text evidence="1">The sequence shown here is derived from an EMBL/GenBank/DDBJ whole genome shotgun (WGS) entry which is preliminary data.</text>
</comment>
<gene>
    <name evidence="1" type="ORF">NPIL_191621</name>
</gene>
<reference evidence="1" key="1">
    <citation type="submission" date="2020-08" db="EMBL/GenBank/DDBJ databases">
        <title>Multicomponent nature underlies the extraordinary mechanical properties of spider dragline silk.</title>
        <authorList>
            <person name="Kono N."/>
            <person name="Nakamura H."/>
            <person name="Mori M."/>
            <person name="Yoshida Y."/>
            <person name="Ohtoshi R."/>
            <person name="Malay A.D."/>
            <person name="Moran D.A.P."/>
            <person name="Tomita M."/>
            <person name="Numata K."/>
            <person name="Arakawa K."/>
        </authorList>
    </citation>
    <scope>NUCLEOTIDE SEQUENCE</scope>
</reference>